<feature type="transmembrane region" description="Helical" evidence="5">
    <location>
        <begin position="495"/>
        <end position="515"/>
    </location>
</feature>
<evidence type="ECO:0000256" key="2">
    <source>
        <dbReference type="ARBA" id="ARBA00022692"/>
    </source>
</evidence>
<dbReference type="InterPro" id="IPR025256">
    <property type="entry name" value="TM7S3/TM198-like_dom"/>
</dbReference>
<dbReference type="Pfam" id="PF25992">
    <property type="entry name" value="Ig_TM7SF3_N"/>
    <property type="match status" value="1"/>
</dbReference>
<keyword evidence="2 5" id="KW-0812">Transmembrane</keyword>
<evidence type="ECO:0000256" key="1">
    <source>
        <dbReference type="ARBA" id="ARBA00004141"/>
    </source>
</evidence>
<comment type="caution">
    <text evidence="8">The sequence shown here is derived from an EMBL/GenBank/DDBJ whole genome shotgun (WGS) entry which is preliminary data.</text>
</comment>
<feature type="signal peptide" evidence="6">
    <location>
        <begin position="1"/>
        <end position="28"/>
    </location>
</feature>
<evidence type="ECO:0000256" key="3">
    <source>
        <dbReference type="ARBA" id="ARBA00022989"/>
    </source>
</evidence>
<dbReference type="PANTHER" id="PTHR15937:SF3">
    <property type="entry name" value="TRANSMEMBRANE 7 SUPERFAMILY MEMBER 3"/>
    <property type="match status" value="1"/>
</dbReference>
<dbReference type="AlphaFoldDB" id="A0AAW2HSV0"/>
<dbReference type="InterPro" id="IPR042502">
    <property type="entry name" value="TM7SF3"/>
</dbReference>
<sequence length="562" mass="61393">MMVKMCRTVNCIKTLICILVAFSDVAQCQVPVIADKSVITLSLKSFNVSDPNGESVENKYLIQPNSSCEIKVLSVPDDAYFVVLQAHSYFKDLTLSYGANPTRETSVTGMNTGLVKIKTSPVLSFHLFYNSSPDNATVLIAVQAYGHNAPIPGGCNMEFQVETSPFLKMTFSEAVTEVDFAPAAPSLHFLSSVKATPDDLCNVKPNPLSYSMYRMYLPERNSSEELYFNSLSMMMTRGRILRNGRNVPDKYGGSPMRHIFASYPGTGSVFVVVAETEEGRSVYVPSFTYSCNVGDSDDCRVLTTTFSKLLCAAIFFLGLFACFAAHRFFKIELVLLGFLSGTVLCYVAALSLGSAAPLTLSVGVGVVCGVAFILTWCFSGAPLFSLISATSILGSTVAACVFYKLVDVFDALENDVNYWSVFGSIVLLGPILMIPLSEKANIIACSIVGAYASVLAIDYYVGSNLRYIVINAIRRTTVPKFRHAIIDPPFQTKDIVLSIVWIILAIAGVTAQMLLMQGRPPYPAPINPIRKFIKRYKSTGTATERTPLLRSSVRISEIDLLQ</sequence>
<accession>A0AAW2HSV0</accession>
<dbReference type="EMBL" id="JARGDH010000003">
    <property type="protein sequence ID" value="KAL0272852.1"/>
    <property type="molecule type" value="Genomic_DNA"/>
</dbReference>
<evidence type="ECO:0000259" key="7">
    <source>
        <dbReference type="Pfam" id="PF13886"/>
    </source>
</evidence>
<feature type="chain" id="PRO_5043744161" description="TM7S3/TM198-like domain-containing protein" evidence="6">
    <location>
        <begin position="29"/>
        <end position="562"/>
    </location>
</feature>
<evidence type="ECO:0000313" key="8">
    <source>
        <dbReference type="EMBL" id="KAL0272852.1"/>
    </source>
</evidence>
<feature type="domain" description="TM7S3/TM198-like" evidence="7">
    <location>
        <begin position="311"/>
        <end position="513"/>
    </location>
</feature>
<feature type="transmembrane region" description="Helical" evidence="5">
    <location>
        <begin position="358"/>
        <end position="376"/>
    </location>
</feature>
<keyword evidence="3 5" id="KW-1133">Transmembrane helix</keyword>
<name>A0AAW2HSV0_9NEOP</name>
<gene>
    <name evidence="8" type="ORF">PYX00_005678</name>
</gene>
<dbReference type="GO" id="GO:0005886">
    <property type="term" value="C:plasma membrane"/>
    <property type="evidence" value="ECO:0007669"/>
    <property type="project" value="TreeGrafter"/>
</dbReference>
<reference evidence="8" key="1">
    <citation type="journal article" date="2024" name="Gigascience">
        <title>Chromosome-level genome of the poultry shaft louse Menopon gallinae provides insight into the host-switching and adaptive evolution of parasitic lice.</title>
        <authorList>
            <person name="Xu Y."/>
            <person name="Ma L."/>
            <person name="Liu S."/>
            <person name="Liang Y."/>
            <person name="Liu Q."/>
            <person name="He Z."/>
            <person name="Tian L."/>
            <person name="Duan Y."/>
            <person name="Cai W."/>
            <person name="Li H."/>
            <person name="Song F."/>
        </authorList>
    </citation>
    <scope>NUCLEOTIDE SEQUENCE</scope>
    <source>
        <strain evidence="8">Cailab_2023a</strain>
    </source>
</reference>
<dbReference type="Pfam" id="PF13886">
    <property type="entry name" value="TM7S3_TM198"/>
    <property type="match status" value="1"/>
</dbReference>
<proteinExistence type="predicted"/>
<keyword evidence="6" id="KW-0732">Signal</keyword>
<evidence type="ECO:0000256" key="4">
    <source>
        <dbReference type="ARBA" id="ARBA00023136"/>
    </source>
</evidence>
<organism evidence="8">
    <name type="scientific">Menopon gallinae</name>
    <name type="common">poultry shaft louse</name>
    <dbReference type="NCBI Taxonomy" id="328185"/>
    <lineage>
        <taxon>Eukaryota</taxon>
        <taxon>Metazoa</taxon>
        <taxon>Ecdysozoa</taxon>
        <taxon>Arthropoda</taxon>
        <taxon>Hexapoda</taxon>
        <taxon>Insecta</taxon>
        <taxon>Pterygota</taxon>
        <taxon>Neoptera</taxon>
        <taxon>Paraneoptera</taxon>
        <taxon>Psocodea</taxon>
        <taxon>Troctomorpha</taxon>
        <taxon>Phthiraptera</taxon>
        <taxon>Amblycera</taxon>
        <taxon>Menoponidae</taxon>
        <taxon>Menopon</taxon>
    </lineage>
</organism>
<keyword evidence="4 5" id="KW-0472">Membrane</keyword>
<feature type="transmembrane region" description="Helical" evidence="5">
    <location>
        <begin position="418"/>
        <end position="436"/>
    </location>
</feature>
<dbReference type="PANTHER" id="PTHR15937">
    <property type="entry name" value="TRANSMEMBRANE 7 SUPERFAMILY MEMBER 3"/>
    <property type="match status" value="1"/>
</dbReference>
<feature type="transmembrane region" description="Helical" evidence="5">
    <location>
        <begin position="306"/>
        <end position="326"/>
    </location>
</feature>
<comment type="subcellular location">
    <subcellularLocation>
        <location evidence="1">Membrane</location>
        <topology evidence="1">Multi-pass membrane protein</topology>
    </subcellularLocation>
</comment>
<feature type="transmembrane region" description="Helical" evidence="5">
    <location>
        <begin position="383"/>
        <end position="406"/>
    </location>
</feature>
<feature type="transmembrane region" description="Helical" evidence="5">
    <location>
        <begin position="333"/>
        <end position="352"/>
    </location>
</feature>
<evidence type="ECO:0000256" key="5">
    <source>
        <dbReference type="SAM" id="Phobius"/>
    </source>
</evidence>
<dbReference type="GO" id="GO:0043069">
    <property type="term" value="P:negative regulation of programmed cell death"/>
    <property type="evidence" value="ECO:0007669"/>
    <property type="project" value="TreeGrafter"/>
</dbReference>
<feature type="transmembrane region" description="Helical" evidence="5">
    <location>
        <begin position="443"/>
        <end position="461"/>
    </location>
</feature>
<evidence type="ECO:0000256" key="6">
    <source>
        <dbReference type="SAM" id="SignalP"/>
    </source>
</evidence>
<protein>
    <recommendedName>
        <fullName evidence="7">TM7S3/TM198-like domain-containing protein</fullName>
    </recommendedName>
</protein>